<evidence type="ECO:0000259" key="1">
    <source>
        <dbReference type="Pfam" id="PF00027"/>
    </source>
</evidence>
<accession>A0A3R9PF18</accession>
<dbReference type="AlphaFoldDB" id="A0A3R9PF18"/>
<protein>
    <submittedName>
        <fullName evidence="2">Crp/Fnr family transcriptional regulator</fullName>
    </submittedName>
</protein>
<dbReference type="CDD" id="cd00038">
    <property type="entry name" value="CAP_ED"/>
    <property type="match status" value="1"/>
</dbReference>
<dbReference type="InterPro" id="IPR000595">
    <property type="entry name" value="cNMP-bd_dom"/>
</dbReference>
<dbReference type="InterPro" id="IPR014710">
    <property type="entry name" value="RmlC-like_jellyroll"/>
</dbReference>
<dbReference type="SUPFAM" id="SSF51206">
    <property type="entry name" value="cAMP-binding domain-like"/>
    <property type="match status" value="1"/>
</dbReference>
<proteinExistence type="predicted"/>
<comment type="caution">
    <text evidence="2">The sequence shown here is derived from an EMBL/GenBank/DDBJ whole genome shotgun (WGS) entry which is preliminary data.</text>
</comment>
<dbReference type="OrthoDB" id="680421at2"/>
<dbReference type="EMBL" id="RWIS01000002">
    <property type="protein sequence ID" value="RSK36077.1"/>
    <property type="molecule type" value="Genomic_DNA"/>
</dbReference>
<gene>
    <name evidence="2" type="ORF">EI290_04070</name>
</gene>
<dbReference type="RefSeq" id="WP_125427036.1">
    <property type="nucleotide sequence ID" value="NZ_RWIS01000002.1"/>
</dbReference>
<evidence type="ECO:0000313" key="2">
    <source>
        <dbReference type="EMBL" id="RSK36077.1"/>
    </source>
</evidence>
<dbReference type="InterPro" id="IPR018490">
    <property type="entry name" value="cNMP-bd_dom_sf"/>
</dbReference>
<dbReference type="Pfam" id="PF00027">
    <property type="entry name" value="cNMP_binding"/>
    <property type="match status" value="1"/>
</dbReference>
<dbReference type="Proteomes" id="UP000280066">
    <property type="component" value="Unassembled WGS sequence"/>
</dbReference>
<reference evidence="2 3" key="1">
    <citation type="submission" date="2018-12" db="EMBL/GenBank/DDBJ databases">
        <authorList>
            <person name="Feng G."/>
            <person name="Zhu H."/>
        </authorList>
    </citation>
    <scope>NUCLEOTIDE SEQUENCE [LARGE SCALE GENOMIC DNA]</scope>
    <source>
        <strain evidence="2 3">9PBR-2</strain>
    </source>
</reference>
<sequence>MHTQLLRIIQQKFPLDAPAVALCQQYFEPIVRGKNEVLEAAGKVPGYLYFLNRGYTRLFSTDENGRTSTSYIGVPGTFFTSFLSFVQQQPAPDTAVCATDCELLRITGPHLRALIQASEAFKQFSLLIFEQAMALTAARAHDLATRSAEQRYQKLLSEQPGILQHLAMQDIASYLGMQPESLSRIRRQMS</sequence>
<evidence type="ECO:0000313" key="3">
    <source>
        <dbReference type="Proteomes" id="UP000280066"/>
    </source>
</evidence>
<name>A0A3R9PF18_9BACT</name>
<dbReference type="Gene3D" id="2.60.120.10">
    <property type="entry name" value="Jelly Rolls"/>
    <property type="match status" value="1"/>
</dbReference>
<keyword evidence="3" id="KW-1185">Reference proteome</keyword>
<feature type="domain" description="Cyclic nucleotide-binding" evidence="1">
    <location>
        <begin position="34"/>
        <end position="117"/>
    </location>
</feature>
<organism evidence="2 3">
    <name type="scientific">Hymenobacter metallilatus</name>
    <dbReference type="NCBI Taxonomy" id="2493666"/>
    <lineage>
        <taxon>Bacteria</taxon>
        <taxon>Pseudomonadati</taxon>
        <taxon>Bacteroidota</taxon>
        <taxon>Cytophagia</taxon>
        <taxon>Cytophagales</taxon>
        <taxon>Hymenobacteraceae</taxon>
        <taxon>Hymenobacter</taxon>
    </lineage>
</organism>